<dbReference type="Proteomes" id="UP001497680">
    <property type="component" value="Unassembled WGS sequence"/>
</dbReference>
<organism evidence="1 2">
    <name type="scientific">Hypoxylon rubiginosum</name>
    <dbReference type="NCBI Taxonomy" id="110542"/>
    <lineage>
        <taxon>Eukaryota</taxon>
        <taxon>Fungi</taxon>
        <taxon>Dikarya</taxon>
        <taxon>Ascomycota</taxon>
        <taxon>Pezizomycotina</taxon>
        <taxon>Sordariomycetes</taxon>
        <taxon>Xylariomycetidae</taxon>
        <taxon>Xylariales</taxon>
        <taxon>Hypoxylaceae</taxon>
        <taxon>Hypoxylon</taxon>
    </lineage>
</organism>
<evidence type="ECO:0000313" key="2">
    <source>
        <dbReference type="Proteomes" id="UP001497680"/>
    </source>
</evidence>
<name>A0ACC0CKU8_9PEZI</name>
<sequence length="249" mass="28460">MASIYSQLKHNDLRAICMHRALPQGSSPKKKELLRLLKEQDENGRPYEKWSREYLRLEYDNRDLAQFPVGTERKTIAETLRKNDEAHPYAPPPLEKLREFREVDDDSEDDDDDSEHGDDSDDDGGRAGSGRKRRQPLTPPGQTPTPGTAAHELPTIQAPISPISRGQTGEPTAHSQSVEHPKKKQELGPREDDTVLQDPISRTTKEQIELERIREECSTWQDKVDGLAIRTRTPHDMCEDMMEFEQPCN</sequence>
<dbReference type="EMBL" id="MU394413">
    <property type="protein sequence ID" value="KAI6080967.1"/>
    <property type="molecule type" value="Genomic_DNA"/>
</dbReference>
<protein>
    <submittedName>
        <fullName evidence="1">Uncharacterized protein</fullName>
    </submittedName>
</protein>
<evidence type="ECO:0000313" key="1">
    <source>
        <dbReference type="EMBL" id="KAI6080967.1"/>
    </source>
</evidence>
<comment type="caution">
    <text evidence="1">The sequence shown here is derived from an EMBL/GenBank/DDBJ whole genome shotgun (WGS) entry which is preliminary data.</text>
</comment>
<gene>
    <name evidence="1" type="ORF">F4821DRAFT_275413</name>
</gene>
<keyword evidence="2" id="KW-1185">Reference proteome</keyword>
<accession>A0ACC0CKU8</accession>
<reference evidence="1 2" key="1">
    <citation type="journal article" date="2022" name="New Phytol.">
        <title>Ecological generalism drives hyperdiversity of secondary metabolite gene clusters in xylarialean endophytes.</title>
        <authorList>
            <person name="Franco M.E.E."/>
            <person name="Wisecaver J.H."/>
            <person name="Arnold A.E."/>
            <person name="Ju Y.M."/>
            <person name="Slot J.C."/>
            <person name="Ahrendt S."/>
            <person name="Moore L.P."/>
            <person name="Eastman K.E."/>
            <person name="Scott K."/>
            <person name="Konkel Z."/>
            <person name="Mondo S.J."/>
            <person name="Kuo A."/>
            <person name="Hayes R.D."/>
            <person name="Haridas S."/>
            <person name="Andreopoulos B."/>
            <person name="Riley R."/>
            <person name="LaButti K."/>
            <person name="Pangilinan J."/>
            <person name="Lipzen A."/>
            <person name="Amirebrahimi M."/>
            <person name="Yan J."/>
            <person name="Adam C."/>
            <person name="Keymanesh K."/>
            <person name="Ng V."/>
            <person name="Louie K."/>
            <person name="Northen T."/>
            <person name="Drula E."/>
            <person name="Henrissat B."/>
            <person name="Hsieh H.M."/>
            <person name="Youens-Clark K."/>
            <person name="Lutzoni F."/>
            <person name="Miadlikowska J."/>
            <person name="Eastwood D.C."/>
            <person name="Hamelin R.C."/>
            <person name="Grigoriev I.V."/>
            <person name="U'Ren J.M."/>
        </authorList>
    </citation>
    <scope>NUCLEOTIDE SEQUENCE [LARGE SCALE GENOMIC DNA]</scope>
    <source>
        <strain evidence="1 2">ER1909</strain>
    </source>
</reference>
<proteinExistence type="predicted"/>